<sequence>MIRAVALIAGALLLTSCGSRGRSEANQNLTLDQAQKHALEYLNEALGALPAGVYLSDNLPDSPAGNAFSHGNMVPCDETPTGPVNLGVNYWVPGLPPASGEQYVDAIVKAWESRGVQVDHRRGRPGSSYSVYVNAEAGYRLSAERRLQRRIGIGGVAVLHPADSTAESRHACHHRPPVGGRP</sequence>
<evidence type="ECO:0000313" key="1">
    <source>
        <dbReference type="EMBL" id="GAP33434.1"/>
    </source>
</evidence>
<dbReference type="Proteomes" id="UP000037179">
    <property type="component" value="Unassembled WGS sequence"/>
</dbReference>
<proteinExistence type="predicted"/>
<reference evidence="2" key="1">
    <citation type="submission" date="2015-07" db="EMBL/GenBank/DDBJ databases">
        <title>Nocardia seriolae U-1 whole genome shotgun sequence.</title>
        <authorList>
            <person name="Imajoh M."/>
            <person name="Fukumoto Y."/>
            <person name="Sukeda M."/>
            <person name="Yamane J."/>
            <person name="Yamasaki K."/>
            <person name="Shimizu M."/>
            <person name="Ohnishi K."/>
            <person name="Oshima S."/>
        </authorList>
    </citation>
    <scope>NUCLEOTIDE SEQUENCE [LARGE SCALE GENOMIC DNA]</scope>
    <source>
        <strain evidence="2">U-1</strain>
    </source>
</reference>
<comment type="caution">
    <text evidence="1">The sequence shown here is derived from an EMBL/GenBank/DDBJ whole genome shotgun (WGS) entry which is preliminary data.</text>
</comment>
<evidence type="ECO:0008006" key="3">
    <source>
        <dbReference type="Google" id="ProtNLM"/>
    </source>
</evidence>
<organism evidence="1 2">
    <name type="scientific">Nocardia seriolae</name>
    <dbReference type="NCBI Taxonomy" id="37332"/>
    <lineage>
        <taxon>Bacteria</taxon>
        <taxon>Bacillati</taxon>
        <taxon>Actinomycetota</taxon>
        <taxon>Actinomycetes</taxon>
        <taxon>Mycobacteriales</taxon>
        <taxon>Nocardiaceae</taxon>
        <taxon>Nocardia</taxon>
    </lineage>
</organism>
<keyword evidence="2" id="KW-1185">Reference proteome</keyword>
<dbReference type="PROSITE" id="PS51257">
    <property type="entry name" value="PROKAR_LIPOPROTEIN"/>
    <property type="match status" value="1"/>
</dbReference>
<protein>
    <recommendedName>
        <fullName evidence="3">Lipoprotein</fullName>
    </recommendedName>
</protein>
<gene>
    <name evidence="1" type="ORF">NSK11_contig00267-0003</name>
</gene>
<reference evidence="1 2" key="2">
    <citation type="journal article" date="2016" name="Genome Announc.">
        <title>Draft Genome Sequence of Erythromycin- and Oxytetracycline-Sensitive Nocardia seriolae Strain U-1 (NBRC 110359).</title>
        <authorList>
            <person name="Imajoh M."/>
            <person name="Sukeda M."/>
            <person name="Shimizu M."/>
            <person name="Yamane J."/>
            <person name="Ohnishi K."/>
            <person name="Oshima S."/>
        </authorList>
    </citation>
    <scope>NUCLEOTIDE SEQUENCE [LARGE SCALE GENOMIC DNA]</scope>
    <source>
        <strain evidence="1 2">U-1</strain>
    </source>
</reference>
<dbReference type="AlphaFoldDB" id="A0ABC9Z6E5"/>
<accession>A0ABC9Z6E5</accession>
<dbReference type="EMBL" id="BBYQ01000267">
    <property type="protein sequence ID" value="GAP33434.1"/>
    <property type="molecule type" value="Genomic_DNA"/>
</dbReference>
<evidence type="ECO:0000313" key="2">
    <source>
        <dbReference type="Proteomes" id="UP000037179"/>
    </source>
</evidence>
<name>A0ABC9Z6E5_9NOCA</name>